<name>A0A930LM55_9MICC</name>
<dbReference type="InterPro" id="IPR050879">
    <property type="entry name" value="Acyltransferase_3"/>
</dbReference>
<protein>
    <submittedName>
        <fullName evidence="3">Acyltransferase</fullName>
    </submittedName>
</protein>
<dbReference type="PANTHER" id="PTHR23028">
    <property type="entry name" value="ACETYLTRANSFERASE"/>
    <property type="match status" value="1"/>
</dbReference>
<feature type="transmembrane region" description="Helical" evidence="1">
    <location>
        <begin position="332"/>
        <end position="354"/>
    </location>
</feature>
<evidence type="ECO:0000259" key="2">
    <source>
        <dbReference type="Pfam" id="PF01757"/>
    </source>
</evidence>
<feature type="transmembrane region" description="Helical" evidence="1">
    <location>
        <begin position="258"/>
        <end position="275"/>
    </location>
</feature>
<comment type="caution">
    <text evidence="3">The sequence shown here is derived from an EMBL/GenBank/DDBJ whole genome shotgun (WGS) entry which is preliminary data.</text>
</comment>
<organism evidence="3 4">
    <name type="scientific">Rothia mucilaginosa</name>
    <dbReference type="NCBI Taxonomy" id="43675"/>
    <lineage>
        <taxon>Bacteria</taxon>
        <taxon>Bacillati</taxon>
        <taxon>Actinomycetota</taxon>
        <taxon>Actinomycetes</taxon>
        <taxon>Micrococcales</taxon>
        <taxon>Micrococcaceae</taxon>
        <taxon>Rothia</taxon>
    </lineage>
</organism>
<dbReference type="Proteomes" id="UP000785653">
    <property type="component" value="Unassembled WGS sequence"/>
</dbReference>
<accession>A0A930LM55</accession>
<dbReference type="PANTHER" id="PTHR23028:SF53">
    <property type="entry name" value="ACYL_TRANSF_3 DOMAIN-CONTAINING PROTEIN"/>
    <property type="match status" value="1"/>
</dbReference>
<keyword evidence="1" id="KW-0472">Membrane</keyword>
<evidence type="ECO:0000313" key="3">
    <source>
        <dbReference type="EMBL" id="MBF1672716.1"/>
    </source>
</evidence>
<keyword evidence="1" id="KW-1133">Transmembrane helix</keyword>
<feature type="transmembrane region" description="Helical" evidence="1">
    <location>
        <begin position="309"/>
        <end position="326"/>
    </location>
</feature>
<dbReference type="AlphaFoldDB" id="A0A930LM55"/>
<dbReference type="EMBL" id="JABZXS010000003">
    <property type="protein sequence ID" value="MBF1672716.1"/>
    <property type="molecule type" value="Genomic_DNA"/>
</dbReference>
<dbReference type="InterPro" id="IPR002656">
    <property type="entry name" value="Acyl_transf_3_dom"/>
</dbReference>
<dbReference type="GO" id="GO:0016020">
    <property type="term" value="C:membrane"/>
    <property type="evidence" value="ECO:0007669"/>
    <property type="project" value="TreeGrafter"/>
</dbReference>
<feature type="transmembrane region" description="Helical" evidence="1">
    <location>
        <begin position="41"/>
        <end position="63"/>
    </location>
</feature>
<feature type="transmembrane region" description="Helical" evidence="1">
    <location>
        <begin position="176"/>
        <end position="197"/>
    </location>
</feature>
<proteinExistence type="predicted"/>
<feature type="transmembrane region" description="Helical" evidence="1">
    <location>
        <begin position="75"/>
        <end position="92"/>
    </location>
</feature>
<keyword evidence="3" id="KW-0808">Transferase</keyword>
<feature type="transmembrane region" description="Helical" evidence="1">
    <location>
        <begin position="234"/>
        <end position="251"/>
    </location>
</feature>
<dbReference type="Pfam" id="PF01757">
    <property type="entry name" value="Acyl_transf_3"/>
    <property type="match status" value="1"/>
</dbReference>
<feature type="transmembrane region" description="Helical" evidence="1">
    <location>
        <begin position="112"/>
        <end position="131"/>
    </location>
</feature>
<gene>
    <name evidence="3" type="ORF">HXO65_00650</name>
</gene>
<sequence>MSLTSHTKNSATLSAAESTRRSLYDAILGGTNSLNFLRLSLASLVIVAHAAPLVGFNAGILGIPVPEHIGTLGEWAVNMFFCISGFLIAHSAQRGTISGYVKRRALRIFPGYWVSILFVVFLCAPIAVATGHTAEPYSLKGAGGYIARNFDLFNLQYPLFGGPIGTPFTHAWNGSAWTLGFEFLAYLALIPIFYIGFIRKNAKWLVPVIYAGLFFGHQIFELMGREPNRFVEHILRLHPYFFAGVILYMWGKRIRYNATVAIAVTILGFALQWFAPGIAQYMHLPVAYGILALSAAIKTDLCRHNDISYGVYIYAFPVQILLTIFGSESLGWVLNAIITFAITVGLAWLSWLYVEKPALALKDRKLLRIRRNRPAGTVAASS</sequence>
<dbReference type="GO" id="GO:0016747">
    <property type="term" value="F:acyltransferase activity, transferring groups other than amino-acyl groups"/>
    <property type="evidence" value="ECO:0007669"/>
    <property type="project" value="InterPro"/>
</dbReference>
<reference evidence="3" key="1">
    <citation type="submission" date="2020-04" db="EMBL/GenBank/DDBJ databases">
        <title>Deep metagenomics examines the oral microbiome during advanced dental caries in children, revealing novel taxa and co-occurrences with host molecules.</title>
        <authorList>
            <person name="Baker J.L."/>
            <person name="Morton J.T."/>
            <person name="Dinis M."/>
            <person name="Alvarez R."/>
            <person name="Tran N.C."/>
            <person name="Knight R."/>
            <person name="Edlund A."/>
        </authorList>
    </citation>
    <scope>NUCLEOTIDE SEQUENCE</scope>
    <source>
        <strain evidence="3">JCVI_47_bin.3</strain>
    </source>
</reference>
<dbReference type="GO" id="GO:0000271">
    <property type="term" value="P:polysaccharide biosynthetic process"/>
    <property type="evidence" value="ECO:0007669"/>
    <property type="project" value="TreeGrafter"/>
</dbReference>
<keyword evidence="3" id="KW-0012">Acyltransferase</keyword>
<evidence type="ECO:0000313" key="4">
    <source>
        <dbReference type="Proteomes" id="UP000785653"/>
    </source>
</evidence>
<feature type="domain" description="Acyltransferase 3" evidence="2">
    <location>
        <begin position="32"/>
        <end position="351"/>
    </location>
</feature>
<evidence type="ECO:0000256" key="1">
    <source>
        <dbReference type="SAM" id="Phobius"/>
    </source>
</evidence>
<feature type="transmembrane region" description="Helical" evidence="1">
    <location>
        <begin position="204"/>
        <end position="222"/>
    </location>
</feature>
<keyword evidence="1" id="KW-0812">Transmembrane</keyword>
<feature type="transmembrane region" description="Helical" evidence="1">
    <location>
        <begin position="281"/>
        <end position="297"/>
    </location>
</feature>